<name>B3G3X6_ADIVA</name>
<dbReference type="EMBL" id="EU637017">
    <property type="protein sequence ID" value="ACD88947.1"/>
    <property type="molecule type" value="Genomic_DNA"/>
</dbReference>
<protein>
    <submittedName>
        <fullName evidence="1">Uncharacterized protein</fullName>
    </submittedName>
</protein>
<evidence type="ECO:0000313" key="1">
    <source>
        <dbReference type="EMBL" id="ACD88947.1"/>
    </source>
</evidence>
<proteinExistence type="predicted"/>
<organism evidence="1">
    <name type="scientific">Adineta vaga</name>
    <name type="common">Rotifer</name>
    <name type="synonym">Callidina vaga</name>
    <dbReference type="NCBI Taxonomy" id="104782"/>
    <lineage>
        <taxon>Eukaryota</taxon>
        <taxon>Metazoa</taxon>
        <taxon>Spiralia</taxon>
        <taxon>Gnathifera</taxon>
        <taxon>Rotifera</taxon>
        <taxon>Eurotatoria</taxon>
        <taxon>Bdelloidea</taxon>
        <taxon>Adinetida</taxon>
        <taxon>Adinetidae</taxon>
        <taxon>Adineta</taxon>
    </lineage>
</organism>
<dbReference type="AlphaFoldDB" id="B3G3X6"/>
<reference evidence="1" key="1">
    <citation type="journal article" date="2009" name="Mol. Biol. Evol.">
        <title>Degenerate tetraploidy was established before bdelloid rotifer families diverged.</title>
        <authorList>
            <person name="Hur J.H."/>
            <person name="Van Doninck K."/>
            <person name="Mandigo M.L."/>
            <person name="Meselson M."/>
        </authorList>
    </citation>
    <scope>NUCLEOTIDE SEQUENCE</scope>
</reference>
<sequence>MYMKNKVVYILSFLVSFQWKSNQSYEMLPDSLLNRKQICQFHCTRNQTMSDNFQSISHCQKGHFKICEGYLGIDFHTKLVSYSFTIADGNNSSTIRTDLTKDYLSYIETDITAIRFRQLIMKFSKKNPYRLNIHYCNVLIKVSFFFIEIFHNSKFFYSEIENIYPVYIANQNMLKHIQPIFYDESRSSKTKIPCFNDISNELTSLCSGYCTLTLGLHTMTKGCNENLTEDYLGINMSLGLSYPNNEKFTAQVSALTLICNKPKCNNNASITKVIAIANAFLTAQSNGIRLKIIIHRIFLILLFSLCN</sequence>
<accession>B3G3X6</accession>